<name>A0A1V6P4M3_PENPO</name>
<gene>
    <name evidence="2" type="ORF">PENPOL_c001G09490</name>
</gene>
<protein>
    <submittedName>
        <fullName evidence="2">Uncharacterized protein</fullName>
    </submittedName>
</protein>
<dbReference type="AlphaFoldDB" id="A0A1V6P4M3"/>
<organism evidence="2 3">
    <name type="scientific">Penicillium polonicum</name>
    <dbReference type="NCBI Taxonomy" id="60169"/>
    <lineage>
        <taxon>Eukaryota</taxon>
        <taxon>Fungi</taxon>
        <taxon>Dikarya</taxon>
        <taxon>Ascomycota</taxon>
        <taxon>Pezizomycotina</taxon>
        <taxon>Eurotiomycetes</taxon>
        <taxon>Eurotiomycetidae</taxon>
        <taxon>Eurotiales</taxon>
        <taxon>Aspergillaceae</taxon>
        <taxon>Penicillium</taxon>
    </lineage>
</organism>
<evidence type="ECO:0000256" key="1">
    <source>
        <dbReference type="SAM" id="MobiDB-lite"/>
    </source>
</evidence>
<sequence length="226" mass="24952">MLADEMIQQSNAILQALPTDIMYIVIDRLSLEIETGMVIFPHTSNLDVGTDNDAVIHIRHTTRDPLRLDEEDEDERDMGSESEDDEFDNSEDVEPTTESAVAWLSGLPKDQKIVGEAARPEGLLHLGLKCPGPGRVVDGLVLAEAVALLAVTKDVLLGVLGVIVIVIAQDFLDKVKEVIEAAKEVVTATGELVLYFLRRLPLRRTSNGTREEYPITPRTTSDHEWS</sequence>
<accession>A0A1V6P4M3</accession>
<dbReference type="OrthoDB" id="6077919at2759"/>
<feature type="compositionally biased region" description="Acidic residues" evidence="1">
    <location>
        <begin position="69"/>
        <end position="95"/>
    </location>
</feature>
<feature type="region of interest" description="Disordered" evidence="1">
    <location>
        <begin position="63"/>
        <end position="95"/>
    </location>
</feature>
<proteinExistence type="predicted"/>
<dbReference type="Proteomes" id="UP000191408">
    <property type="component" value="Unassembled WGS sequence"/>
</dbReference>
<dbReference type="STRING" id="60169.A0A1V6P4M3"/>
<evidence type="ECO:0000313" key="2">
    <source>
        <dbReference type="EMBL" id="OQD71556.1"/>
    </source>
</evidence>
<evidence type="ECO:0000313" key="3">
    <source>
        <dbReference type="Proteomes" id="UP000191408"/>
    </source>
</evidence>
<comment type="caution">
    <text evidence="2">The sequence shown here is derived from an EMBL/GenBank/DDBJ whole genome shotgun (WGS) entry which is preliminary data.</text>
</comment>
<reference evidence="3" key="1">
    <citation type="journal article" date="2017" name="Nat. Microbiol.">
        <title>Global analysis of biosynthetic gene clusters reveals vast potential of secondary metabolite production in Penicillium species.</title>
        <authorList>
            <person name="Nielsen J.C."/>
            <person name="Grijseels S."/>
            <person name="Prigent S."/>
            <person name="Ji B."/>
            <person name="Dainat J."/>
            <person name="Nielsen K.F."/>
            <person name="Frisvad J.C."/>
            <person name="Workman M."/>
            <person name="Nielsen J."/>
        </authorList>
    </citation>
    <scope>NUCLEOTIDE SEQUENCE [LARGE SCALE GENOMIC DNA]</scope>
    <source>
        <strain evidence="3">IBT 4502</strain>
    </source>
</reference>
<keyword evidence="3" id="KW-1185">Reference proteome</keyword>
<dbReference type="EMBL" id="MDYM01000001">
    <property type="protein sequence ID" value="OQD71556.1"/>
    <property type="molecule type" value="Genomic_DNA"/>
</dbReference>